<dbReference type="InterPro" id="IPR019257">
    <property type="entry name" value="MeTrfase_dom"/>
</dbReference>
<organism evidence="4 5">
    <name type="scientific">Streptomyces hoynatensis</name>
    <dbReference type="NCBI Taxonomy" id="1141874"/>
    <lineage>
        <taxon>Bacteria</taxon>
        <taxon>Bacillati</taxon>
        <taxon>Actinomycetota</taxon>
        <taxon>Actinomycetes</taxon>
        <taxon>Kitasatosporales</taxon>
        <taxon>Streptomycetaceae</taxon>
        <taxon>Streptomyces</taxon>
    </lineage>
</organism>
<evidence type="ECO:0000256" key="1">
    <source>
        <dbReference type="ARBA" id="ARBA00022603"/>
    </source>
</evidence>
<dbReference type="AlphaFoldDB" id="A0A3A9YZY5"/>
<dbReference type="RefSeq" id="WP_120679408.1">
    <property type="nucleotide sequence ID" value="NZ_RBAL01000007.1"/>
</dbReference>
<dbReference type="PANTHER" id="PTHR43397">
    <property type="entry name" value="ERGOTHIONEINE BIOSYNTHESIS PROTEIN 1"/>
    <property type="match status" value="1"/>
</dbReference>
<feature type="domain" description="Histidine-specific methyltransferase SAM-dependent" evidence="3">
    <location>
        <begin position="27"/>
        <end position="329"/>
    </location>
</feature>
<dbReference type="EC" id="2.1.1.44" evidence="4"/>
<evidence type="ECO:0000313" key="4">
    <source>
        <dbReference type="EMBL" id="RKN41603.1"/>
    </source>
</evidence>
<keyword evidence="5" id="KW-1185">Reference proteome</keyword>
<keyword evidence="2 4" id="KW-0808">Transferase</keyword>
<proteinExistence type="predicted"/>
<dbReference type="InterPro" id="IPR035094">
    <property type="entry name" value="EgtD"/>
</dbReference>
<accession>A0A3A9YZY5</accession>
<evidence type="ECO:0000313" key="5">
    <source>
        <dbReference type="Proteomes" id="UP000272474"/>
    </source>
</evidence>
<dbReference type="OrthoDB" id="5289726at2"/>
<dbReference type="InterPro" id="IPR017804">
    <property type="entry name" value="MeTrfase_EgtD-like"/>
</dbReference>
<dbReference type="SUPFAM" id="SSF53335">
    <property type="entry name" value="S-adenosyl-L-methionine-dependent methyltransferases"/>
    <property type="match status" value="1"/>
</dbReference>
<dbReference type="NCBIfam" id="TIGR03438">
    <property type="entry name" value="egtD_ergothio"/>
    <property type="match status" value="1"/>
</dbReference>
<dbReference type="Gene3D" id="3.40.50.150">
    <property type="entry name" value="Vaccinia Virus protein VP39"/>
    <property type="match status" value="1"/>
</dbReference>
<dbReference type="PIRSF" id="PIRSF018005">
    <property type="entry name" value="UCP018005"/>
    <property type="match status" value="1"/>
</dbReference>
<dbReference type="PANTHER" id="PTHR43397:SF1">
    <property type="entry name" value="ERGOTHIONEINE BIOSYNTHESIS PROTEIN 1"/>
    <property type="match status" value="1"/>
</dbReference>
<dbReference type="GO" id="GO:0032259">
    <property type="term" value="P:methylation"/>
    <property type="evidence" value="ECO:0007669"/>
    <property type="project" value="UniProtKB-KW"/>
</dbReference>
<comment type="caution">
    <text evidence="4">The sequence shown here is derived from an EMBL/GenBank/DDBJ whole genome shotgun (WGS) entry which is preliminary data.</text>
</comment>
<evidence type="ECO:0000256" key="2">
    <source>
        <dbReference type="ARBA" id="ARBA00022679"/>
    </source>
</evidence>
<dbReference type="Pfam" id="PF10017">
    <property type="entry name" value="Methyltransf_33"/>
    <property type="match status" value="1"/>
</dbReference>
<dbReference type="InterPro" id="IPR051128">
    <property type="entry name" value="EgtD_Methyltrsf_superfamily"/>
</dbReference>
<dbReference type="InterPro" id="IPR029063">
    <property type="entry name" value="SAM-dependent_MTases_sf"/>
</dbReference>
<keyword evidence="1 4" id="KW-0489">Methyltransferase</keyword>
<reference evidence="4 5" key="1">
    <citation type="journal article" date="2014" name="Int. J. Syst. Evol. Microbiol.">
        <title>Streptomyces hoynatensis sp. nov., isolated from deep marine sediment.</title>
        <authorList>
            <person name="Veyisoglu A."/>
            <person name="Sahin N."/>
        </authorList>
    </citation>
    <scope>NUCLEOTIDE SEQUENCE [LARGE SCALE GENOMIC DNA]</scope>
    <source>
        <strain evidence="4 5">KCTC 29097</strain>
    </source>
</reference>
<sequence>MPSATHDSKNYTVENRLPAGHFARALRADVAAGLSATPKALPPKWFYDAHGSVLFDRITRLPEYYPTRAERMVLRAHATEIAQLTGARTVVELGAGSAGKTRLLLDALNDAGTLERYAPIDVSPTTLGQSGEALSREYPRLRVTGTVADFENELPLPPPESGPRLLAFLGSTLGNFGDEERAAFLARLRAELVEGDALLLGVDLVKDAGRLVRAYDDEQGVTAEFNKNLLVIINRELDADFDPGAFDHRAVWDPALERVEMRLRARVAHSVKIPALDRTVDFGRGEELRTEISVKFRHDRLGEELAAAGFTLERWWTDQPQRRFAVLLAAPATT</sequence>
<evidence type="ECO:0000259" key="3">
    <source>
        <dbReference type="Pfam" id="PF10017"/>
    </source>
</evidence>
<gene>
    <name evidence="4" type="primary">egtD</name>
    <name evidence="4" type="ORF">D7294_13970</name>
</gene>
<protein>
    <submittedName>
        <fullName evidence="4">L-histidine N(Alpha)-methyltransferase</fullName>
        <ecNumber evidence="4">2.1.1.44</ecNumber>
    </submittedName>
</protein>
<dbReference type="EMBL" id="RBAL01000007">
    <property type="protein sequence ID" value="RKN41603.1"/>
    <property type="molecule type" value="Genomic_DNA"/>
</dbReference>
<dbReference type="Proteomes" id="UP000272474">
    <property type="component" value="Unassembled WGS sequence"/>
</dbReference>
<dbReference type="GO" id="GO:0052706">
    <property type="term" value="F:L-histidine N(alpha)-methyltransferase activity"/>
    <property type="evidence" value="ECO:0007669"/>
    <property type="project" value="UniProtKB-EC"/>
</dbReference>
<name>A0A3A9YZY5_9ACTN</name>